<feature type="region of interest" description="Disordered" evidence="1">
    <location>
        <begin position="64"/>
        <end position="90"/>
    </location>
</feature>
<evidence type="ECO:0000313" key="2">
    <source>
        <dbReference type="EMBL" id="GAU89974.1"/>
    </source>
</evidence>
<evidence type="ECO:0000313" key="3">
    <source>
        <dbReference type="Proteomes" id="UP000186922"/>
    </source>
</evidence>
<dbReference type="AlphaFoldDB" id="A0A1D1UJS0"/>
<sequence>MLLMAVKSASQAGLHLDSRESSAARTTTEPAVISNVVVPARVGPGSDRPPLFIFDRRLSTASVSSDQEVDTSTIGRLSSPPPTASFAPCPLPSFSDALLKRSEKIRSKSPGRQAYTRIMSRELKIKGLAMPTGADGPATKTEP</sequence>
<accession>A0A1D1UJS0</accession>
<evidence type="ECO:0000256" key="1">
    <source>
        <dbReference type="SAM" id="MobiDB-lite"/>
    </source>
</evidence>
<gene>
    <name evidence="2" type="primary">RvY_02458-1</name>
    <name evidence="2" type="synonym">RvY_02458.1</name>
    <name evidence="2" type="ORF">RvY_02458</name>
</gene>
<keyword evidence="3" id="KW-1185">Reference proteome</keyword>
<feature type="compositionally biased region" description="Polar residues" evidence="1">
    <location>
        <begin position="64"/>
        <end position="76"/>
    </location>
</feature>
<proteinExistence type="predicted"/>
<dbReference type="EMBL" id="BDGG01000001">
    <property type="protein sequence ID" value="GAU89974.1"/>
    <property type="molecule type" value="Genomic_DNA"/>
</dbReference>
<dbReference type="Proteomes" id="UP000186922">
    <property type="component" value="Unassembled WGS sequence"/>
</dbReference>
<reference evidence="2 3" key="1">
    <citation type="journal article" date="2016" name="Nat. Commun.">
        <title>Extremotolerant tardigrade genome and improved radiotolerance of human cultured cells by tardigrade-unique protein.</title>
        <authorList>
            <person name="Hashimoto T."/>
            <person name="Horikawa D.D."/>
            <person name="Saito Y."/>
            <person name="Kuwahara H."/>
            <person name="Kozuka-Hata H."/>
            <person name="Shin-I T."/>
            <person name="Minakuchi Y."/>
            <person name="Ohishi K."/>
            <person name="Motoyama A."/>
            <person name="Aizu T."/>
            <person name="Enomoto A."/>
            <person name="Kondo K."/>
            <person name="Tanaka S."/>
            <person name="Hara Y."/>
            <person name="Koshikawa S."/>
            <person name="Sagara H."/>
            <person name="Miura T."/>
            <person name="Yokobori S."/>
            <person name="Miyagawa K."/>
            <person name="Suzuki Y."/>
            <person name="Kubo T."/>
            <person name="Oyama M."/>
            <person name="Kohara Y."/>
            <person name="Fujiyama A."/>
            <person name="Arakawa K."/>
            <person name="Katayama T."/>
            <person name="Toyoda A."/>
            <person name="Kunieda T."/>
        </authorList>
    </citation>
    <scope>NUCLEOTIDE SEQUENCE [LARGE SCALE GENOMIC DNA]</scope>
    <source>
        <strain evidence="2 3">YOKOZUNA-1</strain>
    </source>
</reference>
<organism evidence="2 3">
    <name type="scientific">Ramazzottius varieornatus</name>
    <name type="common">Water bear</name>
    <name type="synonym">Tardigrade</name>
    <dbReference type="NCBI Taxonomy" id="947166"/>
    <lineage>
        <taxon>Eukaryota</taxon>
        <taxon>Metazoa</taxon>
        <taxon>Ecdysozoa</taxon>
        <taxon>Tardigrada</taxon>
        <taxon>Eutardigrada</taxon>
        <taxon>Parachela</taxon>
        <taxon>Hypsibioidea</taxon>
        <taxon>Ramazzottiidae</taxon>
        <taxon>Ramazzottius</taxon>
    </lineage>
</organism>
<comment type="caution">
    <text evidence="2">The sequence shown here is derived from an EMBL/GenBank/DDBJ whole genome shotgun (WGS) entry which is preliminary data.</text>
</comment>
<protein>
    <submittedName>
        <fullName evidence="2">Uncharacterized protein</fullName>
    </submittedName>
</protein>
<name>A0A1D1UJS0_RAMVA</name>